<feature type="compositionally biased region" description="Basic and acidic residues" evidence="1">
    <location>
        <begin position="421"/>
        <end position="432"/>
    </location>
</feature>
<reference evidence="3" key="1">
    <citation type="journal article" date="2018" name="Gigascience">
        <title>Genome assembly of the Pink Ipe (Handroanthus impetiginosus, Bignoniaceae), a highly valued, ecologically keystone Neotropical timber forest tree.</title>
        <authorList>
            <person name="Silva-Junior O.B."/>
            <person name="Grattapaglia D."/>
            <person name="Novaes E."/>
            <person name="Collevatti R.G."/>
        </authorList>
    </citation>
    <scope>NUCLEOTIDE SEQUENCE [LARGE SCALE GENOMIC DNA]</scope>
    <source>
        <strain evidence="3">cv. UFG-1</strain>
    </source>
</reference>
<comment type="caution">
    <text evidence="2">The sequence shown here is derived from an EMBL/GenBank/DDBJ whole genome shotgun (WGS) entry which is preliminary data.</text>
</comment>
<dbReference type="STRING" id="429701.A0A2G9GUV3"/>
<feature type="compositionally biased region" description="Basic and acidic residues" evidence="1">
    <location>
        <begin position="301"/>
        <end position="314"/>
    </location>
</feature>
<feature type="compositionally biased region" description="Basic and acidic residues" evidence="1">
    <location>
        <begin position="193"/>
        <end position="209"/>
    </location>
</feature>
<accession>A0A2G9GUV3</accession>
<organism evidence="2 3">
    <name type="scientific">Handroanthus impetiginosus</name>
    <dbReference type="NCBI Taxonomy" id="429701"/>
    <lineage>
        <taxon>Eukaryota</taxon>
        <taxon>Viridiplantae</taxon>
        <taxon>Streptophyta</taxon>
        <taxon>Embryophyta</taxon>
        <taxon>Tracheophyta</taxon>
        <taxon>Spermatophyta</taxon>
        <taxon>Magnoliopsida</taxon>
        <taxon>eudicotyledons</taxon>
        <taxon>Gunneridae</taxon>
        <taxon>Pentapetalae</taxon>
        <taxon>asterids</taxon>
        <taxon>lamiids</taxon>
        <taxon>Lamiales</taxon>
        <taxon>Bignoniaceae</taxon>
        <taxon>Crescentiina</taxon>
        <taxon>Tabebuia alliance</taxon>
        <taxon>Handroanthus</taxon>
    </lineage>
</organism>
<feature type="compositionally biased region" description="Basic and acidic residues" evidence="1">
    <location>
        <begin position="401"/>
        <end position="412"/>
    </location>
</feature>
<gene>
    <name evidence="2" type="ORF">CDL12_18350</name>
</gene>
<feature type="compositionally biased region" description="Basic and acidic residues" evidence="1">
    <location>
        <begin position="247"/>
        <end position="275"/>
    </location>
</feature>
<feature type="region of interest" description="Disordered" evidence="1">
    <location>
        <begin position="401"/>
        <end position="441"/>
    </location>
</feature>
<dbReference type="EMBL" id="NKXS01003617">
    <property type="protein sequence ID" value="PIN09063.1"/>
    <property type="molecule type" value="Genomic_DNA"/>
</dbReference>
<dbReference type="Proteomes" id="UP000231279">
    <property type="component" value="Unassembled WGS sequence"/>
</dbReference>
<name>A0A2G9GUV3_9LAMI</name>
<keyword evidence="3" id="KW-1185">Reference proteome</keyword>
<dbReference type="PANTHER" id="PTHR36884:SF1">
    <property type="entry name" value="FIP1[V]-LIKE PROTEIN"/>
    <property type="match status" value="1"/>
</dbReference>
<evidence type="ECO:0008006" key="4">
    <source>
        <dbReference type="Google" id="ProtNLM"/>
    </source>
</evidence>
<feature type="compositionally biased region" description="Basic and acidic residues" evidence="1">
    <location>
        <begin position="343"/>
        <end position="365"/>
    </location>
</feature>
<dbReference type="GO" id="GO:0003723">
    <property type="term" value="F:RNA binding"/>
    <property type="evidence" value="ECO:0007669"/>
    <property type="project" value="TreeGrafter"/>
</dbReference>
<dbReference type="GO" id="GO:0016607">
    <property type="term" value="C:nuclear speck"/>
    <property type="evidence" value="ECO:0007669"/>
    <property type="project" value="TreeGrafter"/>
</dbReference>
<dbReference type="PANTHER" id="PTHR36884">
    <property type="entry name" value="FIP1[III]-LIKE PROTEIN"/>
    <property type="match status" value="1"/>
</dbReference>
<evidence type="ECO:0000313" key="2">
    <source>
        <dbReference type="EMBL" id="PIN09063.1"/>
    </source>
</evidence>
<evidence type="ECO:0000313" key="3">
    <source>
        <dbReference type="Proteomes" id="UP000231279"/>
    </source>
</evidence>
<dbReference type="AlphaFoldDB" id="A0A2G9GUV3"/>
<protein>
    <recommendedName>
        <fullName evidence="4">FIP1[V]-like protein</fullName>
    </recommendedName>
</protein>
<sequence length="441" mass="51416">MGSRQRDRAGNLKSRNEKVDDLHNKRRKEDVHISREHAEKEDVSHNHRESSSRRKRERDDGSDQLKRDDVVRLKDDDVHYARQKEGGPFQRERSERQRERDEWYRIKQDEVSSRRDREETRAVMRGGRTADDKAWISHSKGKDDYKGSNREYHPKDVGRQGDQLKRRDRIENESFSQHRAHEDVYARGNQLSNDEKKARYERPSSRDGRVTYGSDTSRVHEHKRKESSRKSKESESGDHSSLIPSKRNQDEHGSEISEKVNLKGRSEHQSGEVHMNRQSSRKHREEASSDDEQSGSKRGRSKLERWTSHKERDFGITTMPSSSLKNKDKDAYNSSRPSLVSRPPEETSKKAEDKPQPLVDDKDTGAETNNVNSKVMEDKHLDTVAKLKKRSERFKLPLPSEKDAVAIKKMESEPLPSGTEIRPDSEIKSERPARKRRWTSS</sequence>
<feature type="compositionally biased region" description="Basic and acidic residues" evidence="1">
    <location>
        <begin position="1"/>
        <end position="172"/>
    </location>
</feature>
<dbReference type="GO" id="GO:0006397">
    <property type="term" value="P:mRNA processing"/>
    <property type="evidence" value="ECO:0007669"/>
    <property type="project" value="InterPro"/>
</dbReference>
<evidence type="ECO:0000256" key="1">
    <source>
        <dbReference type="SAM" id="MobiDB-lite"/>
    </source>
</evidence>
<feature type="region of interest" description="Disordered" evidence="1">
    <location>
        <begin position="1"/>
        <end position="377"/>
    </location>
</feature>
<dbReference type="InterPro" id="IPR044976">
    <property type="entry name" value="FIPS5/FIPS3-like"/>
</dbReference>
<proteinExistence type="predicted"/>
<feature type="compositionally biased region" description="Basic and acidic residues" evidence="1">
    <location>
        <begin position="228"/>
        <end position="238"/>
    </location>
</feature>
<dbReference type="OrthoDB" id="1917198at2759"/>